<sequence length="1655" mass="182356">MAQGCQDDNSAGPESEEKRTKVLDGVTPNGQAEEEMDIISEVTNNLNDSDDEMKNASYEETGDTSEIDPLIQINGDGEVHHESDEEEKEEEEISKSGGGNVHKEKDLVEEGSKINGDVEDDEDKMMDEDIDDQPKDKVNGDVESGKGEGNNSKGEEVSKIYNNSNGKNASRLNSDKIQEENKDSDDSEVETILQKIPNNNKEPDENQMDVDDEDDGPANPNIDLRSTSVLDTSFSNRGSTPTIIGGDLESEARIQNEERLSKNTGDSDDDSGVIRIRDIGSLRGDEDSDDDVIELCSTLPKNKPPATSVLNEDNESNFIIPVDHDTADIRSDALDSLNMDHVPNQVHTPYVLDSPNNSLLQSFSMLCTTDVTTPSVPLSEKQRKSLALCKKLGELSNMLKNFEKKGQNGICVRTRETPTVINVSATGAITLAPSSPNANQSTAGQATTVPQQQEGNNTYSGQRFVRLDANSSQQNSNTVRCIVTSRGLEKVSSVPTMTTTNPLRTYSGAGNRPTILTSSTSNQQQGSNSVSRNMHQVVFDPNTGLLLCPTTQAPPSTAVTASQQFANANLRQYRAVQAPPHLIASLRSGSLQLNRPAAPLMVNGTSLTRVVQQPPATSIASTMMNGATNVNSLSSNTIRQDKTTPVQMTASQNYIQQQQQSATVITPPSNMSQPGAQRMRFPNISGQNSVSFAQTASNIIRSSVPRPKAAQYTSIAPKAPGSRPIYQPPATAAPVSAAFIKRPHAEANKPIELTSITPRQSAATNNTPKNNNHNTNTPNYKDKGPSAKTFPSLVVVVKTYLQEKLTKPQSNTVRSELDAKVKNILMQSPVKFTEWLIQKGLIRMDHKCEDHNNPYKLGMYSDSDKYPHSGGYVFTADCCLEKQQSVFHGSIFEASVYPPSTTMKLIYHWACQTPAPSVLQWVKVNSYYLKNFYTLLRSACVAALHENASVMGGRGKYIEVGVVTLGTLPGMQVDVVRPMQIEILGVFDPGAKFIRMKLLNVPSTLVGDVAKRERIDQILTPISTWVNRDSVLLIDSSLDKTMVEKLGFRNVSQSKTPVGAPVKTTIPTNVNVMNYLRNIVPKMFQNTLCVLSKSLIQQFLDELSWRELWGSQPLKAFDTALLHLAAMTKADTGELLIPRLNKISLNPFAEWSYSKLLPPPSGIECLPDSIRAQPLSDLVASAVGMDGGISSLVSTYMNSSKNSAAAKGLTPDYSKKTTAKPVGSKRKADDDVALDLQKILRENPKTHTLQAYYYVYCPSPVDKYRVEFPSNLKCPLCSKVLRNNTDAISHLTRHVLSAGRITTNPHGCRYCMKELPTQALLQTHINSVHKKIGEVNVCQICLTKYPSETMLIIHMWQRHVNCEAPYRCELCDYRTSFHYDSVDHFFKEHGGSDTVQCPVCLKTFACRSIPCLKSVVTHLQNHILRKGKKCQDCCLTFSTDLDFRAHLVADSAHQSRATKNFVQHEVDDNPIRMPKPPLVNKDMNIPPPKKTKTRKLSGANPNLTTLNTSFAVPLNPCDRYMFTPMNINISDVTKHSNMNCWECGKPIHLIGHYRGTMKCSRCRFETCCSYKIQKHVQSHDVTEPNESIAKAKMFGMSKALNDDSTTLECSGCYFVSGSSRRFAYHLLTTGHRACGPKNCQEQPICTVENNIADPQ</sequence>
<feature type="region of interest" description="Disordered" evidence="8">
    <location>
        <begin position="1467"/>
        <end position="1499"/>
    </location>
</feature>
<evidence type="ECO:0000256" key="7">
    <source>
        <dbReference type="ARBA" id="ARBA00023242"/>
    </source>
</evidence>
<evidence type="ECO:0000259" key="9">
    <source>
        <dbReference type="PROSITE" id="PS00028"/>
    </source>
</evidence>
<proteinExistence type="predicted"/>
<gene>
    <name evidence="10" type="ORF">Fcan01_12382</name>
</gene>
<feature type="compositionally biased region" description="Low complexity" evidence="8">
    <location>
        <begin position="764"/>
        <end position="779"/>
    </location>
</feature>
<accession>A0A226E6H7</accession>
<dbReference type="PANTHER" id="PTHR16515:SF49">
    <property type="entry name" value="GASTRULA ZINC FINGER PROTEIN XLCGF49.1-LIKE-RELATED"/>
    <property type="match status" value="1"/>
</dbReference>
<evidence type="ECO:0000313" key="11">
    <source>
        <dbReference type="Proteomes" id="UP000198287"/>
    </source>
</evidence>
<dbReference type="GO" id="GO:0010468">
    <property type="term" value="P:regulation of gene expression"/>
    <property type="evidence" value="ECO:0007669"/>
    <property type="project" value="TreeGrafter"/>
</dbReference>
<feature type="compositionally biased region" description="Acidic residues" evidence="8">
    <location>
        <begin position="117"/>
        <end position="131"/>
    </location>
</feature>
<feature type="compositionally biased region" description="Polar residues" evidence="8">
    <location>
        <begin position="493"/>
        <end position="504"/>
    </location>
</feature>
<dbReference type="EMBL" id="LNIX01000006">
    <property type="protein sequence ID" value="OXA52557.1"/>
    <property type="molecule type" value="Genomic_DNA"/>
</dbReference>
<comment type="caution">
    <text evidence="10">The sequence shown here is derived from an EMBL/GenBank/DDBJ whole genome shotgun (WGS) entry which is preliminary data.</text>
</comment>
<keyword evidence="6" id="KW-0238">DNA-binding</keyword>
<feature type="compositionally biased region" description="Basic and acidic residues" evidence="8">
    <location>
        <begin position="101"/>
        <end position="112"/>
    </location>
</feature>
<feature type="region of interest" description="Disordered" evidence="8">
    <location>
        <begin position="231"/>
        <end position="250"/>
    </location>
</feature>
<feature type="region of interest" description="Disordered" evidence="8">
    <location>
        <begin position="1"/>
        <end position="225"/>
    </location>
</feature>
<keyword evidence="3" id="KW-0677">Repeat</keyword>
<dbReference type="OrthoDB" id="10032537at2759"/>
<evidence type="ECO:0000313" key="10">
    <source>
        <dbReference type="EMBL" id="OXA52557.1"/>
    </source>
</evidence>
<dbReference type="InterPro" id="IPR050331">
    <property type="entry name" value="Zinc_finger"/>
</dbReference>
<dbReference type="SMART" id="SM00355">
    <property type="entry name" value="ZnF_C2H2"/>
    <property type="match status" value="8"/>
</dbReference>
<evidence type="ECO:0000256" key="6">
    <source>
        <dbReference type="ARBA" id="ARBA00023125"/>
    </source>
</evidence>
<feature type="region of interest" description="Disordered" evidence="8">
    <location>
        <begin position="493"/>
        <end position="529"/>
    </location>
</feature>
<feature type="compositionally biased region" description="Low complexity" evidence="8">
    <location>
        <begin position="518"/>
        <end position="529"/>
    </location>
</feature>
<feature type="region of interest" description="Disordered" evidence="8">
    <location>
        <begin position="432"/>
        <end position="456"/>
    </location>
</feature>
<evidence type="ECO:0000256" key="8">
    <source>
        <dbReference type="SAM" id="MobiDB-lite"/>
    </source>
</evidence>
<feature type="domain" description="C2H2-type" evidence="9">
    <location>
        <begin position="1308"/>
        <end position="1329"/>
    </location>
</feature>
<evidence type="ECO:0000256" key="3">
    <source>
        <dbReference type="ARBA" id="ARBA00022737"/>
    </source>
</evidence>
<keyword evidence="11" id="KW-1185">Reference proteome</keyword>
<feature type="compositionally biased region" description="Polar residues" evidence="8">
    <location>
        <begin position="160"/>
        <end position="172"/>
    </location>
</feature>
<protein>
    <submittedName>
        <fullName evidence="10">Pogo transposable element with ZNF domain</fullName>
    </submittedName>
</protein>
<feature type="region of interest" description="Disordered" evidence="8">
    <location>
        <begin position="1204"/>
        <end position="1224"/>
    </location>
</feature>
<feature type="region of interest" description="Disordered" evidence="8">
    <location>
        <begin position="757"/>
        <end position="785"/>
    </location>
</feature>
<dbReference type="Gene3D" id="3.30.160.60">
    <property type="entry name" value="Classic Zinc Finger"/>
    <property type="match status" value="2"/>
</dbReference>
<organism evidence="10 11">
    <name type="scientific">Folsomia candida</name>
    <name type="common">Springtail</name>
    <dbReference type="NCBI Taxonomy" id="158441"/>
    <lineage>
        <taxon>Eukaryota</taxon>
        <taxon>Metazoa</taxon>
        <taxon>Ecdysozoa</taxon>
        <taxon>Arthropoda</taxon>
        <taxon>Hexapoda</taxon>
        <taxon>Collembola</taxon>
        <taxon>Entomobryomorpha</taxon>
        <taxon>Isotomoidea</taxon>
        <taxon>Isotomidae</taxon>
        <taxon>Proisotominae</taxon>
        <taxon>Folsomia</taxon>
    </lineage>
</organism>
<dbReference type="GO" id="GO:0005634">
    <property type="term" value="C:nucleus"/>
    <property type="evidence" value="ECO:0007669"/>
    <property type="project" value="UniProtKB-SubCell"/>
</dbReference>
<dbReference type="GO" id="GO:0003677">
    <property type="term" value="F:DNA binding"/>
    <property type="evidence" value="ECO:0007669"/>
    <property type="project" value="UniProtKB-KW"/>
</dbReference>
<dbReference type="PANTHER" id="PTHR16515">
    <property type="entry name" value="PR DOMAIN ZINC FINGER PROTEIN"/>
    <property type="match status" value="1"/>
</dbReference>
<feature type="domain" description="C2H2-type" evidence="9">
    <location>
        <begin position="1274"/>
        <end position="1294"/>
    </location>
</feature>
<dbReference type="InterPro" id="IPR013087">
    <property type="entry name" value="Znf_C2H2_type"/>
</dbReference>
<keyword evidence="7" id="KW-0539">Nucleus</keyword>
<evidence type="ECO:0000256" key="4">
    <source>
        <dbReference type="ARBA" id="ARBA00022771"/>
    </source>
</evidence>
<comment type="subcellular location">
    <subcellularLocation>
        <location evidence="1">Nucleus</location>
    </subcellularLocation>
</comment>
<dbReference type="InterPro" id="IPR057618">
    <property type="entry name" value="Znf_POGZ/Z280C-D-like"/>
</dbReference>
<feature type="compositionally biased region" description="Polar residues" evidence="8">
    <location>
        <begin position="231"/>
        <end position="242"/>
    </location>
</feature>
<evidence type="ECO:0000256" key="2">
    <source>
        <dbReference type="ARBA" id="ARBA00022723"/>
    </source>
</evidence>
<feature type="compositionally biased region" description="Acidic residues" evidence="8">
    <location>
        <begin position="205"/>
        <end position="216"/>
    </location>
</feature>
<name>A0A226E6H7_FOLCA</name>
<dbReference type="PROSITE" id="PS00028">
    <property type="entry name" value="ZINC_FINGER_C2H2_1"/>
    <property type="match status" value="2"/>
</dbReference>
<reference evidence="10 11" key="1">
    <citation type="submission" date="2015-12" db="EMBL/GenBank/DDBJ databases">
        <title>The genome of Folsomia candida.</title>
        <authorList>
            <person name="Faddeeva A."/>
            <person name="Derks M.F."/>
            <person name="Anvar Y."/>
            <person name="Smit S."/>
            <person name="Van Straalen N."/>
            <person name="Roelofs D."/>
        </authorList>
    </citation>
    <scope>NUCLEOTIDE SEQUENCE [LARGE SCALE GENOMIC DNA]</scope>
    <source>
        <strain evidence="10 11">VU population</strain>
        <tissue evidence="10">Whole body</tissue>
    </source>
</reference>
<keyword evidence="5" id="KW-0862">Zinc</keyword>
<dbReference type="Proteomes" id="UP000198287">
    <property type="component" value="Unassembled WGS sequence"/>
</dbReference>
<dbReference type="Pfam" id="PF25429">
    <property type="entry name" value="zf-POGZ"/>
    <property type="match status" value="1"/>
</dbReference>
<keyword evidence="2" id="KW-0479">Metal-binding</keyword>
<dbReference type="GO" id="GO:0008270">
    <property type="term" value="F:zinc ion binding"/>
    <property type="evidence" value="ECO:0007669"/>
    <property type="project" value="UniProtKB-KW"/>
</dbReference>
<keyword evidence="4" id="KW-0863">Zinc-finger</keyword>
<evidence type="ECO:0000256" key="5">
    <source>
        <dbReference type="ARBA" id="ARBA00022833"/>
    </source>
</evidence>
<feature type="compositionally biased region" description="Basic and acidic residues" evidence="8">
    <location>
        <begin position="132"/>
        <end position="146"/>
    </location>
</feature>
<evidence type="ECO:0000256" key="1">
    <source>
        <dbReference type="ARBA" id="ARBA00004123"/>
    </source>
</evidence>